<dbReference type="Gene3D" id="3.40.640.10">
    <property type="entry name" value="Type I PLP-dependent aspartate aminotransferase-like (Major domain)"/>
    <property type="match status" value="1"/>
</dbReference>
<dbReference type="eggNOG" id="COG2008">
    <property type="taxonomic scope" value="Bacteria"/>
</dbReference>
<keyword evidence="3" id="KW-0663">Pyridoxal phosphate</keyword>
<dbReference type="InterPro" id="IPR001597">
    <property type="entry name" value="ArAA_b-elim_lyase/Thr_aldolase"/>
</dbReference>
<dbReference type="OrthoDB" id="9774495at2"/>
<dbReference type="Gene3D" id="3.90.1150.10">
    <property type="entry name" value="Aspartate Aminotransferase, domain 1"/>
    <property type="match status" value="1"/>
</dbReference>
<evidence type="ECO:0000256" key="1">
    <source>
        <dbReference type="ARBA" id="ARBA00001933"/>
    </source>
</evidence>
<comment type="similarity">
    <text evidence="2">Belongs to the threonine aldolase family.</text>
</comment>
<evidence type="ECO:0000259" key="5">
    <source>
        <dbReference type="Pfam" id="PF01212"/>
    </source>
</evidence>
<dbReference type="GO" id="GO:0008732">
    <property type="term" value="F:L-allo-threonine aldolase activity"/>
    <property type="evidence" value="ECO:0007669"/>
    <property type="project" value="TreeGrafter"/>
</dbReference>
<dbReference type="InterPro" id="IPR015422">
    <property type="entry name" value="PyrdxlP-dep_Trfase_small"/>
</dbReference>
<dbReference type="InterPro" id="IPR015424">
    <property type="entry name" value="PyrdxlP-dep_Trfase"/>
</dbReference>
<organism evidence="6 7">
    <name type="scientific">Streptomyces resistomycificus</name>
    <dbReference type="NCBI Taxonomy" id="67356"/>
    <lineage>
        <taxon>Bacteria</taxon>
        <taxon>Bacillati</taxon>
        <taxon>Actinomycetota</taxon>
        <taxon>Actinomycetes</taxon>
        <taxon>Kitasatosporales</taxon>
        <taxon>Streptomycetaceae</taxon>
        <taxon>Streptomyces</taxon>
        <taxon>Streptomyces aurantiacus group</taxon>
    </lineage>
</organism>
<dbReference type="PANTHER" id="PTHR48097:SF9">
    <property type="entry name" value="L-THREONINE ALDOLASE"/>
    <property type="match status" value="1"/>
</dbReference>
<gene>
    <name evidence="6" type="ORF">ADK37_15355</name>
</gene>
<feature type="domain" description="Aromatic amino acid beta-eliminating lyase/threonine aldolase" evidence="5">
    <location>
        <begin position="68"/>
        <end position="297"/>
    </location>
</feature>
<protein>
    <submittedName>
        <fullName evidence="6">Threonine aldolase</fullName>
    </submittedName>
</protein>
<dbReference type="GO" id="GO:0006545">
    <property type="term" value="P:glycine biosynthetic process"/>
    <property type="evidence" value="ECO:0007669"/>
    <property type="project" value="TreeGrafter"/>
</dbReference>
<dbReference type="RefSeq" id="WP_030043360.1">
    <property type="nucleotide sequence ID" value="NZ_KL575628.1"/>
</dbReference>
<dbReference type="AlphaFoldDB" id="A0A0L8LBC4"/>
<dbReference type="GO" id="GO:0005829">
    <property type="term" value="C:cytosol"/>
    <property type="evidence" value="ECO:0007669"/>
    <property type="project" value="TreeGrafter"/>
</dbReference>
<dbReference type="Proteomes" id="UP000037251">
    <property type="component" value="Unassembled WGS sequence"/>
</dbReference>
<evidence type="ECO:0000313" key="6">
    <source>
        <dbReference type="EMBL" id="KOG35427.1"/>
    </source>
</evidence>
<sequence>MTDTAEQGAGAEQSARERLRERRASAHNDAERVLSRAGFRRSLREQLARLQETAPHVYDLDEPGDMYGDRIVESLERRVASLLGTEAAAFFPTGTMAQQIALRCWAGRTGNPTVALHALAHPEVHERNALSEVAGLRPVRVTSEPRLPTAEEVRDFEEPFGALMLELPLRDAGFVLPSWEELTEVVAAARERDAVVHFDGARLWESTVHFGRPLEEIAGLADSVYVSFYKSLDGFGGAALAGPETLVEEARTWRHRYGGTVFQQFPTALSALVGLERELPRLPEYVAHARVVAAALREGFAAAGVPWARVFPEEPHTHEFQVWLPYDPDVLAEAALRQAEETRTMLFGVPWGRGGPGLGVTEVTVRADGLKWTADDVREAVADFVARVSEVAGA</sequence>
<accession>A0A0L8LBC4</accession>
<comment type="cofactor">
    <cofactor evidence="1">
        <name>pyridoxal 5'-phosphate</name>
        <dbReference type="ChEBI" id="CHEBI:597326"/>
    </cofactor>
</comment>
<dbReference type="PANTHER" id="PTHR48097">
    <property type="entry name" value="L-THREONINE ALDOLASE-RELATED"/>
    <property type="match status" value="1"/>
</dbReference>
<proteinExistence type="inferred from homology"/>
<evidence type="ECO:0000256" key="3">
    <source>
        <dbReference type="ARBA" id="ARBA00022898"/>
    </source>
</evidence>
<evidence type="ECO:0000256" key="4">
    <source>
        <dbReference type="SAM" id="MobiDB-lite"/>
    </source>
</evidence>
<dbReference type="SUPFAM" id="SSF53383">
    <property type="entry name" value="PLP-dependent transferases"/>
    <property type="match status" value="1"/>
</dbReference>
<comment type="caution">
    <text evidence="6">The sequence shown here is derived from an EMBL/GenBank/DDBJ whole genome shotgun (WGS) entry which is preliminary data.</text>
</comment>
<dbReference type="STRING" id="67356.AQJ84_14780"/>
<evidence type="ECO:0000313" key="7">
    <source>
        <dbReference type="Proteomes" id="UP000037251"/>
    </source>
</evidence>
<dbReference type="Pfam" id="PF01212">
    <property type="entry name" value="Beta_elim_lyase"/>
    <property type="match status" value="1"/>
</dbReference>
<feature type="compositionally biased region" description="Basic and acidic residues" evidence="4">
    <location>
        <begin position="14"/>
        <end position="30"/>
    </location>
</feature>
<keyword evidence="7" id="KW-1185">Reference proteome</keyword>
<evidence type="ECO:0000256" key="2">
    <source>
        <dbReference type="ARBA" id="ARBA00006966"/>
    </source>
</evidence>
<dbReference type="EMBL" id="LGUS01000157">
    <property type="protein sequence ID" value="KOG35427.1"/>
    <property type="molecule type" value="Genomic_DNA"/>
</dbReference>
<dbReference type="GO" id="GO:0006567">
    <property type="term" value="P:L-threonine catabolic process"/>
    <property type="evidence" value="ECO:0007669"/>
    <property type="project" value="TreeGrafter"/>
</dbReference>
<reference evidence="7" key="1">
    <citation type="submission" date="2015-07" db="EMBL/GenBank/DDBJ databases">
        <authorList>
            <person name="Ju K.-S."/>
            <person name="Doroghazi J.R."/>
            <person name="Metcalf W.W."/>
        </authorList>
    </citation>
    <scope>NUCLEOTIDE SEQUENCE [LARGE SCALE GENOMIC DNA]</scope>
    <source>
        <strain evidence="7">NRRL 2290</strain>
    </source>
</reference>
<dbReference type="InterPro" id="IPR015421">
    <property type="entry name" value="PyrdxlP-dep_Trfase_major"/>
</dbReference>
<name>A0A0L8LBC4_9ACTN</name>
<feature type="region of interest" description="Disordered" evidence="4">
    <location>
        <begin position="1"/>
        <end position="30"/>
    </location>
</feature>
<dbReference type="PATRIC" id="fig|67356.5.peg.3290"/>